<dbReference type="AlphaFoldDB" id="A0A194XKS0"/>
<evidence type="ECO:0000256" key="1">
    <source>
        <dbReference type="SAM" id="MobiDB-lite"/>
    </source>
</evidence>
<feature type="compositionally biased region" description="Polar residues" evidence="1">
    <location>
        <begin position="149"/>
        <end position="158"/>
    </location>
</feature>
<accession>A0A194XKS0</accession>
<dbReference type="KEGG" id="psco:LY89DRAFT_716062"/>
<evidence type="ECO:0000313" key="2">
    <source>
        <dbReference type="EMBL" id="KUJ20726.1"/>
    </source>
</evidence>
<feature type="region of interest" description="Disordered" evidence="1">
    <location>
        <begin position="85"/>
        <end position="162"/>
    </location>
</feature>
<proteinExistence type="predicted"/>
<dbReference type="RefSeq" id="XP_018075081.1">
    <property type="nucleotide sequence ID" value="XM_018218244.1"/>
</dbReference>
<gene>
    <name evidence="2" type="ORF">LY89DRAFT_716062</name>
</gene>
<protein>
    <submittedName>
        <fullName evidence="2">Uncharacterized protein</fullName>
    </submittedName>
</protein>
<feature type="compositionally biased region" description="Low complexity" evidence="1">
    <location>
        <begin position="133"/>
        <end position="142"/>
    </location>
</feature>
<dbReference type="GeneID" id="28827970"/>
<dbReference type="InParanoid" id="A0A194XKS0"/>
<evidence type="ECO:0000313" key="3">
    <source>
        <dbReference type="Proteomes" id="UP000070700"/>
    </source>
</evidence>
<name>A0A194XKS0_MOLSC</name>
<organism evidence="2 3">
    <name type="scientific">Mollisia scopiformis</name>
    <name type="common">Conifer needle endophyte fungus</name>
    <name type="synonym">Phialocephala scopiformis</name>
    <dbReference type="NCBI Taxonomy" id="149040"/>
    <lineage>
        <taxon>Eukaryota</taxon>
        <taxon>Fungi</taxon>
        <taxon>Dikarya</taxon>
        <taxon>Ascomycota</taxon>
        <taxon>Pezizomycotina</taxon>
        <taxon>Leotiomycetes</taxon>
        <taxon>Helotiales</taxon>
        <taxon>Mollisiaceae</taxon>
        <taxon>Mollisia</taxon>
    </lineage>
</organism>
<dbReference type="Proteomes" id="UP000070700">
    <property type="component" value="Unassembled WGS sequence"/>
</dbReference>
<sequence length="233" mass="25321">MSTMAQPTQPSVISFVLPRRISSQHYEDMRPQITEMVSKGMKADNIANVLGLNPKTTSDKVKNWGLRVRGSGRRHGKLIRRGLNDMLPYFPSQPTNGNKSAEPLSHYPAPDSMQEPASGFAPYEDGHTGMEVGFAPPASGAAPYGGDGNTKTGTSFPSAPSLPFGNGNPRWVRSEVIRSILRSNSSDQEKLAAMERCVGQEPYDQSKSFAPDVVFAQSDQTGPAPETIPTYFF</sequence>
<reference evidence="2 3" key="1">
    <citation type="submission" date="2015-10" db="EMBL/GenBank/DDBJ databases">
        <title>Full genome of DAOMC 229536 Phialocephala scopiformis, a fungal endophyte of spruce producing the potent anti-insectan compound rugulosin.</title>
        <authorList>
            <consortium name="DOE Joint Genome Institute"/>
            <person name="Walker A.K."/>
            <person name="Frasz S.L."/>
            <person name="Seifert K.A."/>
            <person name="Miller J.D."/>
            <person name="Mondo S.J."/>
            <person name="Labutti K."/>
            <person name="Lipzen A."/>
            <person name="Dockter R."/>
            <person name="Kennedy M."/>
            <person name="Grigoriev I.V."/>
            <person name="Spatafora J.W."/>
        </authorList>
    </citation>
    <scope>NUCLEOTIDE SEQUENCE [LARGE SCALE GENOMIC DNA]</scope>
    <source>
        <strain evidence="2 3">CBS 120377</strain>
    </source>
</reference>
<dbReference type="EMBL" id="KQ947409">
    <property type="protein sequence ID" value="KUJ20726.1"/>
    <property type="molecule type" value="Genomic_DNA"/>
</dbReference>
<keyword evidence="3" id="KW-1185">Reference proteome</keyword>